<sequence length="61" mass="7015">MILWLSAWLQTHACKSQLLCSEELFSSGFREHEVLPFTAQSIQSEIHYISKSIRSLEVCSD</sequence>
<reference evidence="1 2" key="1">
    <citation type="submission" date="2020-10" db="EMBL/GenBank/DDBJ databases">
        <title>Pygocentrus nattereri (red-bellied piranha) genome, fPygNat1, primary haplotype.</title>
        <authorList>
            <person name="Myers G."/>
            <person name="Meyer A."/>
            <person name="Karagic N."/>
            <person name="Pippel M."/>
            <person name="Winkler S."/>
            <person name="Tracey A."/>
            <person name="Wood J."/>
            <person name="Formenti G."/>
            <person name="Howe K."/>
            <person name="Fedrigo O."/>
            <person name="Jarvis E.D."/>
        </authorList>
    </citation>
    <scope>NUCLEOTIDE SEQUENCE [LARGE SCALE GENOMIC DNA]</scope>
</reference>
<evidence type="ECO:0000313" key="1">
    <source>
        <dbReference type="Ensembl" id="ENSPNAP00000073920.1"/>
    </source>
</evidence>
<keyword evidence="2" id="KW-1185">Reference proteome</keyword>
<evidence type="ECO:0000313" key="2">
    <source>
        <dbReference type="Proteomes" id="UP001501920"/>
    </source>
</evidence>
<name>A0AAR2LBL1_PYGNA</name>
<dbReference type="Proteomes" id="UP001501920">
    <property type="component" value="Chromosome 13"/>
</dbReference>
<accession>A0AAR2LBL1</accession>
<protein>
    <submittedName>
        <fullName evidence="1">Uncharacterized protein</fullName>
    </submittedName>
</protein>
<dbReference type="Ensembl" id="ENSPNAT00000061560.1">
    <property type="protein sequence ID" value="ENSPNAP00000073920.1"/>
    <property type="gene ID" value="ENSPNAG00000031538.1"/>
</dbReference>
<proteinExistence type="predicted"/>
<dbReference type="AlphaFoldDB" id="A0AAR2LBL1"/>
<reference evidence="1" key="2">
    <citation type="submission" date="2025-08" db="UniProtKB">
        <authorList>
            <consortium name="Ensembl"/>
        </authorList>
    </citation>
    <scope>IDENTIFICATION</scope>
</reference>
<reference evidence="1" key="3">
    <citation type="submission" date="2025-09" db="UniProtKB">
        <authorList>
            <consortium name="Ensembl"/>
        </authorList>
    </citation>
    <scope>IDENTIFICATION</scope>
</reference>
<organism evidence="1 2">
    <name type="scientific">Pygocentrus nattereri</name>
    <name type="common">Red-bellied piranha</name>
    <dbReference type="NCBI Taxonomy" id="42514"/>
    <lineage>
        <taxon>Eukaryota</taxon>
        <taxon>Metazoa</taxon>
        <taxon>Chordata</taxon>
        <taxon>Craniata</taxon>
        <taxon>Vertebrata</taxon>
        <taxon>Euteleostomi</taxon>
        <taxon>Actinopterygii</taxon>
        <taxon>Neopterygii</taxon>
        <taxon>Teleostei</taxon>
        <taxon>Ostariophysi</taxon>
        <taxon>Characiformes</taxon>
        <taxon>Characoidei</taxon>
        <taxon>Pygocentrus</taxon>
    </lineage>
</organism>